<comment type="caution">
    <text evidence="3">The sequence shown here is derived from an EMBL/GenBank/DDBJ whole genome shotgun (WGS) entry which is preliminary data.</text>
</comment>
<dbReference type="GO" id="GO:0005886">
    <property type="term" value="C:plasma membrane"/>
    <property type="evidence" value="ECO:0007669"/>
    <property type="project" value="TreeGrafter"/>
</dbReference>
<evidence type="ECO:0000256" key="2">
    <source>
        <dbReference type="ARBA" id="ARBA00022679"/>
    </source>
</evidence>
<dbReference type="PANTHER" id="PTHR40048:SF1">
    <property type="entry name" value="RHAMNOSYL O-METHYLTRANSFERASE"/>
    <property type="match status" value="1"/>
</dbReference>
<keyword evidence="2" id="KW-0808">Transferase</keyword>
<proteinExistence type="predicted"/>
<evidence type="ECO:0008006" key="4">
    <source>
        <dbReference type="Google" id="ProtNLM"/>
    </source>
</evidence>
<dbReference type="PANTHER" id="PTHR40048">
    <property type="entry name" value="RHAMNOSYL O-METHYLTRANSFERASE"/>
    <property type="match status" value="1"/>
</dbReference>
<gene>
    <name evidence="3" type="ORF">S03H2_15764</name>
</gene>
<dbReference type="Pfam" id="PF13578">
    <property type="entry name" value="Methyltransf_24"/>
    <property type="match status" value="1"/>
</dbReference>
<name>X1G299_9ZZZZ</name>
<keyword evidence="1" id="KW-0489">Methyltransferase</keyword>
<dbReference type="InterPro" id="IPR029063">
    <property type="entry name" value="SAM-dependent_MTases_sf"/>
</dbReference>
<dbReference type="SUPFAM" id="SSF53335">
    <property type="entry name" value="S-adenosyl-L-methionine-dependent methyltransferases"/>
    <property type="match status" value="1"/>
</dbReference>
<dbReference type="Gene3D" id="3.40.50.150">
    <property type="entry name" value="Vaccinia Virus protein VP39"/>
    <property type="match status" value="1"/>
</dbReference>
<evidence type="ECO:0000313" key="3">
    <source>
        <dbReference type="EMBL" id="GAH35714.1"/>
    </source>
</evidence>
<sequence length="253" mass="29378">MGELLRRRFPKSYKMYQEAIGDVYYEFLSIGALLRRLSKKRLHQQELACENPWEVVKRFAGIGLYHTIAAVQIESEITELFSIVKKLNPKVICEIGTDKGGTLYLWSKAIQQDGLIISIDLPRTYRKSLNRFFHSAFLETQRIHFLRENSQSSACQERVQRILGGKHIDFLFIDADHSYEGVKKDFQLYSPFVRKSGIIAFHDILDDCGVDKFWSEIRSDYNHIEIVEDYEQQCAGIGILHYAPGKEHENTSH</sequence>
<dbReference type="GO" id="GO:0032259">
    <property type="term" value="P:methylation"/>
    <property type="evidence" value="ECO:0007669"/>
    <property type="project" value="UniProtKB-KW"/>
</dbReference>
<dbReference type="GO" id="GO:0008168">
    <property type="term" value="F:methyltransferase activity"/>
    <property type="evidence" value="ECO:0007669"/>
    <property type="project" value="UniProtKB-KW"/>
</dbReference>
<dbReference type="AlphaFoldDB" id="X1G299"/>
<organism evidence="3">
    <name type="scientific">marine sediment metagenome</name>
    <dbReference type="NCBI Taxonomy" id="412755"/>
    <lineage>
        <taxon>unclassified sequences</taxon>
        <taxon>metagenomes</taxon>
        <taxon>ecological metagenomes</taxon>
    </lineage>
</organism>
<dbReference type="EMBL" id="BARU01008022">
    <property type="protein sequence ID" value="GAH35714.1"/>
    <property type="molecule type" value="Genomic_DNA"/>
</dbReference>
<protein>
    <recommendedName>
        <fullName evidence="4">Methyltransferase domain-containing protein</fullName>
    </recommendedName>
</protein>
<accession>X1G299</accession>
<evidence type="ECO:0000256" key="1">
    <source>
        <dbReference type="ARBA" id="ARBA00022603"/>
    </source>
</evidence>
<reference evidence="3" key="1">
    <citation type="journal article" date="2014" name="Front. Microbiol.">
        <title>High frequency of phylogenetically diverse reductive dehalogenase-homologous genes in deep subseafloor sedimentary metagenomes.</title>
        <authorList>
            <person name="Kawai M."/>
            <person name="Futagami T."/>
            <person name="Toyoda A."/>
            <person name="Takaki Y."/>
            <person name="Nishi S."/>
            <person name="Hori S."/>
            <person name="Arai W."/>
            <person name="Tsubouchi T."/>
            <person name="Morono Y."/>
            <person name="Uchiyama I."/>
            <person name="Ito T."/>
            <person name="Fujiyama A."/>
            <person name="Inagaki F."/>
            <person name="Takami H."/>
        </authorList>
    </citation>
    <scope>NUCLEOTIDE SEQUENCE</scope>
    <source>
        <strain evidence="3">Expedition CK06-06</strain>
    </source>
</reference>